<evidence type="ECO:0000313" key="5">
    <source>
        <dbReference type="Proteomes" id="UP001243844"/>
    </source>
</evidence>
<dbReference type="Pfam" id="PF13598">
    <property type="entry name" value="DUF4139"/>
    <property type="match status" value="1"/>
</dbReference>
<feature type="coiled-coil region" evidence="1">
    <location>
        <begin position="96"/>
        <end position="123"/>
    </location>
</feature>
<sequence>MKIKYLYLVISSLIIPSTNLFALSLKEAPIQHVTLYPNAAKVERILKVKPGETVVSLDGLPANFDISQLQYQTQGVQVSAFVHSDSSLNKPSGQESQQLQEQIKKLRDEIASQNAIINAAELQNRFLEHLTRGSGSKVRREAYDAFVAADQANKQKKDLEQRLSELQADLNRIGDHRFNQRQLKFFLQTNSSGEIRISYIVPTYAYWHPIYKAELDSKNKQLTLTHMAMIVQKTGEDWSNIKLTLSTNVPSNHVQQLSPQAWWVNYSPPQPRLIHPVPAPIAIYEESRDKLTETSLAKQEVLAFSSQFNQEIRNFSAEFHADTTTSISSGQQQIQLPLKSEQYAIQLSTWVIPKQSDQAMLNVEIPGFNQQWTTGSIKLYRDGDYIGEQNVDQLTEQQPQINFGVDPQVKVEKIDLMDKKTNLANAQQETQQKYKYMIENQHGYPIQLVLMDAAPQSRNSLLTTLSKYSVPPTQTQWKNQPNINQWIIPLAEKQKFEVQIEHQFKYPAKGNTSGF</sequence>
<accession>A0AAW8J7D9</accession>
<protein>
    <submittedName>
        <fullName evidence="4">DUF4139 domain-containing protein</fullName>
    </submittedName>
</protein>
<proteinExistence type="predicted"/>
<dbReference type="Pfam" id="PF13600">
    <property type="entry name" value="DUF4140"/>
    <property type="match status" value="1"/>
</dbReference>
<dbReference type="Proteomes" id="UP001243844">
    <property type="component" value="Unassembled WGS sequence"/>
</dbReference>
<gene>
    <name evidence="4" type="ORF">RFH47_07875</name>
</gene>
<comment type="caution">
    <text evidence="4">The sequence shown here is derived from an EMBL/GenBank/DDBJ whole genome shotgun (WGS) entry which is preliminary data.</text>
</comment>
<evidence type="ECO:0000259" key="2">
    <source>
        <dbReference type="Pfam" id="PF13598"/>
    </source>
</evidence>
<dbReference type="NCBIfam" id="TIGR02231">
    <property type="entry name" value="mucoidy inhibitor MuiA family protein"/>
    <property type="match status" value="1"/>
</dbReference>
<feature type="domain" description="DUF4139" evidence="2">
    <location>
        <begin position="196"/>
        <end position="507"/>
    </location>
</feature>
<dbReference type="InterPro" id="IPR037291">
    <property type="entry name" value="DUF4139"/>
</dbReference>
<dbReference type="PANTHER" id="PTHR31005">
    <property type="entry name" value="DUF4139 DOMAIN-CONTAINING PROTEIN"/>
    <property type="match status" value="1"/>
</dbReference>
<dbReference type="RefSeq" id="WP_308981362.1">
    <property type="nucleotide sequence ID" value="NZ_JAVIDL010000012.1"/>
</dbReference>
<evidence type="ECO:0000256" key="1">
    <source>
        <dbReference type="SAM" id="Coils"/>
    </source>
</evidence>
<feature type="coiled-coil region" evidence="1">
    <location>
        <begin position="149"/>
        <end position="176"/>
    </location>
</feature>
<name>A0AAW8J7D9_9GAMM</name>
<dbReference type="InterPro" id="IPR025554">
    <property type="entry name" value="DUF4140"/>
</dbReference>
<feature type="domain" description="DUF4140" evidence="3">
    <location>
        <begin position="33"/>
        <end position="127"/>
    </location>
</feature>
<keyword evidence="1" id="KW-0175">Coiled coil</keyword>
<dbReference type="InterPro" id="IPR011935">
    <property type="entry name" value="CHP02231"/>
</dbReference>
<reference evidence="4" key="1">
    <citation type="submission" date="2023-08" db="EMBL/GenBank/DDBJ databases">
        <title>Emergence of clinically-relevant ST2 carbapenem-resistant Acinetobacter baumannii strains in hospital sewages in Zhejiang, East of China.</title>
        <authorList>
            <person name="Kaichao C."/>
            <person name="Zhang R."/>
        </authorList>
    </citation>
    <scope>NUCLEOTIDE SEQUENCE</scope>
    <source>
        <strain evidence="4">M-RB-37</strain>
    </source>
</reference>
<dbReference type="AlphaFoldDB" id="A0AAW8J7D9"/>
<dbReference type="EMBL" id="JAVIDL010000012">
    <property type="protein sequence ID" value="MDQ8935644.1"/>
    <property type="molecule type" value="Genomic_DNA"/>
</dbReference>
<organism evidence="4 5">
    <name type="scientific">Acinetobacter rudis</name>
    <dbReference type="NCBI Taxonomy" id="632955"/>
    <lineage>
        <taxon>Bacteria</taxon>
        <taxon>Pseudomonadati</taxon>
        <taxon>Pseudomonadota</taxon>
        <taxon>Gammaproteobacteria</taxon>
        <taxon>Moraxellales</taxon>
        <taxon>Moraxellaceae</taxon>
        <taxon>Acinetobacter</taxon>
    </lineage>
</organism>
<evidence type="ECO:0000313" key="4">
    <source>
        <dbReference type="EMBL" id="MDQ8935644.1"/>
    </source>
</evidence>
<evidence type="ECO:0000259" key="3">
    <source>
        <dbReference type="Pfam" id="PF13600"/>
    </source>
</evidence>
<dbReference type="PANTHER" id="PTHR31005:SF8">
    <property type="entry name" value="DUF4139 DOMAIN-CONTAINING PROTEIN"/>
    <property type="match status" value="1"/>
</dbReference>